<dbReference type="AlphaFoldDB" id="A0AAU7JZ78"/>
<feature type="transmembrane region" description="Helical" evidence="8">
    <location>
        <begin position="373"/>
        <end position="399"/>
    </location>
</feature>
<keyword evidence="3 8" id="KW-0812">Transmembrane</keyword>
<feature type="compositionally biased region" description="Polar residues" evidence="7">
    <location>
        <begin position="1"/>
        <end position="10"/>
    </location>
</feature>
<feature type="region of interest" description="Disordered" evidence="7">
    <location>
        <begin position="1"/>
        <end position="26"/>
    </location>
</feature>
<evidence type="ECO:0000256" key="5">
    <source>
        <dbReference type="ARBA" id="ARBA00023136"/>
    </source>
</evidence>
<evidence type="ECO:0000256" key="1">
    <source>
        <dbReference type="ARBA" id="ARBA00004651"/>
    </source>
</evidence>
<dbReference type="PANTHER" id="PTHR30572">
    <property type="entry name" value="MEMBRANE COMPONENT OF TRANSPORTER-RELATED"/>
    <property type="match status" value="1"/>
</dbReference>
<feature type="domain" description="ABC3 transporter permease C-terminal" evidence="9">
    <location>
        <begin position="816"/>
        <end position="938"/>
    </location>
</feature>
<dbReference type="EMBL" id="CP157483">
    <property type="protein sequence ID" value="XBO45144.1"/>
    <property type="molecule type" value="Genomic_DNA"/>
</dbReference>
<evidence type="ECO:0000256" key="7">
    <source>
        <dbReference type="SAM" id="MobiDB-lite"/>
    </source>
</evidence>
<gene>
    <name evidence="10" type="ORF">ABEG17_07355</name>
</gene>
<dbReference type="GO" id="GO:0022857">
    <property type="term" value="F:transmembrane transporter activity"/>
    <property type="evidence" value="ECO:0007669"/>
    <property type="project" value="TreeGrafter"/>
</dbReference>
<comment type="subcellular location">
    <subcellularLocation>
        <location evidence="1">Cell membrane</location>
        <topology evidence="1">Multi-pass membrane protein</topology>
    </subcellularLocation>
</comment>
<protein>
    <submittedName>
        <fullName evidence="10">FtsX-like permease family protein</fullName>
    </submittedName>
</protein>
<feature type="transmembrane region" description="Helical" evidence="8">
    <location>
        <begin position="859"/>
        <end position="886"/>
    </location>
</feature>
<dbReference type="PANTHER" id="PTHR30572:SF4">
    <property type="entry name" value="ABC TRANSPORTER PERMEASE YTRF"/>
    <property type="match status" value="1"/>
</dbReference>
<evidence type="ECO:0000256" key="6">
    <source>
        <dbReference type="ARBA" id="ARBA00038076"/>
    </source>
</evidence>
<dbReference type="InterPro" id="IPR003838">
    <property type="entry name" value="ABC3_permease_C"/>
</dbReference>
<evidence type="ECO:0000256" key="3">
    <source>
        <dbReference type="ARBA" id="ARBA00022692"/>
    </source>
</evidence>
<feature type="transmembrane region" description="Helical" evidence="8">
    <location>
        <begin position="918"/>
        <end position="937"/>
    </location>
</feature>
<dbReference type="GO" id="GO:0005886">
    <property type="term" value="C:plasma membrane"/>
    <property type="evidence" value="ECO:0007669"/>
    <property type="project" value="UniProtKB-SubCell"/>
</dbReference>
<evidence type="ECO:0000256" key="4">
    <source>
        <dbReference type="ARBA" id="ARBA00022989"/>
    </source>
</evidence>
<comment type="similarity">
    <text evidence="6">Belongs to the ABC-4 integral membrane protein family.</text>
</comment>
<evidence type="ECO:0000256" key="8">
    <source>
        <dbReference type="SAM" id="Phobius"/>
    </source>
</evidence>
<organism evidence="10">
    <name type="scientific">Pedococcus sp. KACC 23699</name>
    <dbReference type="NCBI Taxonomy" id="3149228"/>
    <lineage>
        <taxon>Bacteria</taxon>
        <taxon>Bacillati</taxon>
        <taxon>Actinomycetota</taxon>
        <taxon>Actinomycetes</taxon>
        <taxon>Micrococcales</taxon>
        <taxon>Intrasporangiaceae</taxon>
        <taxon>Pedococcus</taxon>
    </lineage>
</organism>
<dbReference type="RefSeq" id="WP_406832631.1">
    <property type="nucleotide sequence ID" value="NZ_CP157483.1"/>
</dbReference>
<feature type="transmembrane region" description="Helical" evidence="8">
    <location>
        <begin position="539"/>
        <end position="561"/>
    </location>
</feature>
<feature type="transmembrane region" description="Helical" evidence="8">
    <location>
        <begin position="816"/>
        <end position="838"/>
    </location>
</feature>
<evidence type="ECO:0000256" key="2">
    <source>
        <dbReference type="ARBA" id="ARBA00022475"/>
    </source>
</evidence>
<name>A0AAU7JZ78_9MICO</name>
<evidence type="ECO:0000313" key="10">
    <source>
        <dbReference type="EMBL" id="XBO45144.1"/>
    </source>
</evidence>
<feature type="transmembrane region" description="Helical" evidence="8">
    <location>
        <begin position="320"/>
        <end position="343"/>
    </location>
</feature>
<feature type="transmembrane region" description="Helical" evidence="8">
    <location>
        <begin position="463"/>
        <end position="486"/>
    </location>
</feature>
<keyword evidence="4 8" id="KW-1133">Transmembrane helix</keyword>
<keyword evidence="5 8" id="KW-0472">Membrane</keyword>
<accession>A0AAU7JZ78</accession>
<keyword evidence="2" id="KW-1003">Cell membrane</keyword>
<reference evidence="10" key="1">
    <citation type="submission" date="2024-05" db="EMBL/GenBank/DDBJ databases">
        <authorList>
            <person name="Kim S."/>
            <person name="Heo J."/>
            <person name="Choi H."/>
            <person name="Choi Y."/>
            <person name="Kwon S.-W."/>
            <person name="Kim Y."/>
        </authorList>
    </citation>
    <scope>NUCLEOTIDE SEQUENCE</scope>
    <source>
        <strain evidence="10">KACC 23699</strain>
    </source>
</reference>
<sequence>MTTLTEPSTEASASSPRPDSGPSGSRLARWRASWRVALRMARRDLRRHKGRSILVFLMVAIPVGLLAGAATVGATEQTDATDLIGARMGTGQALVQGVVEGKLLQTPDPNQGGTSYGSDNPAVAIPGYSTQGTPAANADAVGRLVGGKAVPVADTEVRLVKGERRIRVSGLVVDPRGIDLGAKARLTGGTWGTDSTQVAVTPAGVAKGLPTSGTVTLSAGGSERTATVVGTAEALSEWGGRPDFVVPTLPPGAGENFAGNGQSGWVILDAAPVTWAKVQQLNTYGLTVFSRAVLENPPPASEIPQELQQQESFTNDTGRMIAVIGGVMLFIITTLLVGPAFAVSASRQRRTLALAATNGAEVRQLRRTVLAQAVLLGVISAVGGLVIGVALVRVGLWWWVRTHPSTSFASVPVDIPWTAFAILLPCAVLSAVVAALLPSLRLGRLDIIGVMRGQSVSPRLNKIAPLIGVLLAVAGGFVVLSTAIAGGNEVQVALGSIALVLGTLLLVPALLVLFGRLASRLPVAPRMATRDAARHRSRSTPTVAAILAGVVALTAFSIGLASDTKQQMANYQPQGSPGEGVAYTGDAEVRLSTAAALRQAPELVQTPYFTVRPAEDPMSGNAESMQKPLPFVSAVPAGCDTAKTLPSNAPSSCQRLGSTAYDRGQIGVLPTTEIVRRLDLDATQAKVIADGGIAVALDSLNRERSLTLVSGTFTMDPATYVAKDVVQKSSQALPVIGVPTSRMRDGSMPSQSGALVADTTAKRLGWPMQQELVLLRDPSGSIGKDTQKRLDELIGDGGALYVERGFQRYDETVMKIMMGAAALLILIVTLISTALSMAEQQSDQGTLAAVGATRRTRRGFAASQAMVVGFIGAVLGIAVGLVPGIAVSYPLTRNSNYDPVTGLDTTTGPYLDIPWTPLLLVVVGVPLLAGLLSAVAIRTAPMMSRRAD</sequence>
<feature type="transmembrane region" description="Helical" evidence="8">
    <location>
        <begin position="492"/>
        <end position="518"/>
    </location>
</feature>
<feature type="domain" description="ABC3 transporter permease C-terminal" evidence="9">
    <location>
        <begin position="326"/>
        <end position="446"/>
    </location>
</feature>
<feature type="transmembrane region" description="Helical" evidence="8">
    <location>
        <begin position="419"/>
        <end position="442"/>
    </location>
</feature>
<dbReference type="Pfam" id="PF02687">
    <property type="entry name" value="FtsX"/>
    <property type="match status" value="2"/>
</dbReference>
<dbReference type="InterPro" id="IPR050250">
    <property type="entry name" value="Macrolide_Exporter_MacB"/>
</dbReference>
<feature type="compositionally biased region" description="Low complexity" evidence="7">
    <location>
        <begin position="11"/>
        <end position="26"/>
    </location>
</feature>
<proteinExistence type="inferred from homology"/>
<feature type="transmembrane region" description="Helical" evidence="8">
    <location>
        <begin position="52"/>
        <end position="74"/>
    </location>
</feature>
<evidence type="ECO:0000259" key="9">
    <source>
        <dbReference type="Pfam" id="PF02687"/>
    </source>
</evidence>